<proteinExistence type="predicted"/>
<evidence type="ECO:0000313" key="2">
    <source>
        <dbReference type="EMBL" id="PXW76409.1"/>
    </source>
</evidence>
<sequence length="96" mass="10513">MPRFSNLDDPDYARFAWGRYWRVMGWMAAVTTLAIVLILGTLFLLHGWVSIHLYIAAALGIGFTMLLTAALMGLVFLSSGTGHDESIDDALDPDAP</sequence>
<reference evidence="2 3" key="1">
    <citation type="submission" date="2018-05" db="EMBL/GenBank/DDBJ databases">
        <title>Genomic Encyclopedia of Type Strains, Phase IV (KMG-IV): sequencing the most valuable type-strain genomes for metagenomic binning, comparative biology and taxonomic classification.</title>
        <authorList>
            <person name="Goeker M."/>
        </authorList>
    </citation>
    <scope>NUCLEOTIDE SEQUENCE [LARGE SCALE GENOMIC DNA]</scope>
    <source>
        <strain evidence="2 3">DSM 3183</strain>
    </source>
</reference>
<keyword evidence="1" id="KW-0472">Membrane</keyword>
<feature type="transmembrane region" description="Helical" evidence="1">
    <location>
        <begin position="20"/>
        <end position="45"/>
    </location>
</feature>
<evidence type="ECO:0000313" key="3">
    <source>
        <dbReference type="Proteomes" id="UP000248014"/>
    </source>
</evidence>
<dbReference type="AlphaFoldDB" id="A0A2V3VIF4"/>
<feature type="transmembrane region" description="Helical" evidence="1">
    <location>
        <begin position="51"/>
        <end position="77"/>
    </location>
</feature>
<keyword evidence="1" id="KW-1133">Transmembrane helix</keyword>
<protein>
    <submittedName>
        <fullName evidence="2">Uncharacterized protein</fullName>
    </submittedName>
</protein>
<dbReference type="Proteomes" id="UP000248014">
    <property type="component" value="Unassembled WGS sequence"/>
</dbReference>
<dbReference type="RefSeq" id="WP_110298442.1">
    <property type="nucleotide sequence ID" value="NZ_QJJM01000005.1"/>
</dbReference>
<dbReference type="OrthoDB" id="7391705at2"/>
<comment type="caution">
    <text evidence="2">The sequence shown here is derived from an EMBL/GenBank/DDBJ whole genome shotgun (WGS) entry which is preliminary data.</text>
</comment>
<keyword evidence="3" id="KW-1185">Reference proteome</keyword>
<dbReference type="EMBL" id="QJJM01000005">
    <property type="protein sequence ID" value="PXW76409.1"/>
    <property type="molecule type" value="Genomic_DNA"/>
</dbReference>
<accession>A0A2V3VIF4</accession>
<organism evidence="2 3">
    <name type="scientific">Blastomonas natatoria</name>
    <dbReference type="NCBI Taxonomy" id="34015"/>
    <lineage>
        <taxon>Bacteria</taxon>
        <taxon>Pseudomonadati</taxon>
        <taxon>Pseudomonadota</taxon>
        <taxon>Alphaproteobacteria</taxon>
        <taxon>Sphingomonadales</taxon>
        <taxon>Sphingomonadaceae</taxon>
        <taxon>Blastomonas</taxon>
    </lineage>
</organism>
<keyword evidence="1" id="KW-0812">Transmembrane</keyword>
<name>A0A2V3VIF4_9SPHN</name>
<evidence type="ECO:0000256" key="1">
    <source>
        <dbReference type="SAM" id="Phobius"/>
    </source>
</evidence>
<gene>
    <name evidence="2" type="ORF">C7451_105183</name>
</gene>